<dbReference type="GO" id="GO:0003746">
    <property type="term" value="F:translation elongation factor activity"/>
    <property type="evidence" value="ECO:0007669"/>
    <property type="project" value="UniProtKB-KW"/>
</dbReference>
<accession>A0A853DEU1</accession>
<keyword evidence="2" id="KW-1185">Reference proteome</keyword>
<dbReference type="AlphaFoldDB" id="A0A853DEU1"/>
<dbReference type="EMBL" id="JACCFW010000001">
    <property type="protein sequence ID" value="NYJ73200.1"/>
    <property type="molecule type" value="Genomic_DNA"/>
</dbReference>
<comment type="caution">
    <text evidence="1">The sequence shown here is derived from an EMBL/GenBank/DDBJ whole genome shotgun (WGS) entry which is preliminary data.</text>
</comment>
<evidence type="ECO:0000313" key="2">
    <source>
        <dbReference type="Proteomes" id="UP000571817"/>
    </source>
</evidence>
<organism evidence="1 2">
    <name type="scientific">Allobranchiibius huperziae</name>
    <dbReference type="NCBI Taxonomy" id="1874116"/>
    <lineage>
        <taxon>Bacteria</taxon>
        <taxon>Bacillati</taxon>
        <taxon>Actinomycetota</taxon>
        <taxon>Actinomycetes</taxon>
        <taxon>Micrococcales</taxon>
        <taxon>Dermacoccaceae</taxon>
        <taxon>Allobranchiibius</taxon>
    </lineage>
</organism>
<proteinExistence type="predicted"/>
<keyword evidence="1" id="KW-0251">Elongation factor</keyword>
<gene>
    <name evidence="1" type="ORF">HNR15_000163</name>
</gene>
<keyword evidence="1" id="KW-0648">Protein biosynthesis</keyword>
<evidence type="ECO:0000313" key="1">
    <source>
        <dbReference type="EMBL" id="NYJ73200.1"/>
    </source>
</evidence>
<sequence>MASSGNNRPRHANSPFAAHVEPDVEDFALADRVCHDTYGMGRVVGVDKSGLTVDFGSSTRRIETPFRKMTKL</sequence>
<protein>
    <submittedName>
        <fullName evidence="1">Transcription elongation factor GreA-like protein</fullName>
    </submittedName>
</protein>
<name>A0A853DEU1_9MICO</name>
<reference evidence="1 2" key="1">
    <citation type="submission" date="2020-07" db="EMBL/GenBank/DDBJ databases">
        <title>Sequencing the genomes of 1000 actinobacteria strains.</title>
        <authorList>
            <person name="Klenk H.-P."/>
        </authorList>
    </citation>
    <scope>NUCLEOTIDE SEQUENCE [LARGE SCALE GENOMIC DNA]</scope>
    <source>
        <strain evidence="1 2">DSM 29531</strain>
    </source>
</reference>
<dbReference type="Proteomes" id="UP000571817">
    <property type="component" value="Unassembled WGS sequence"/>
</dbReference>
<dbReference type="RefSeq" id="WP_179478307.1">
    <property type="nucleotide sequence ID" value="NZ_JACCFW010000001.1"/>
</dbReference>